<dbReference type="Proteomes" id="UP001177120">
    <property type="component" value="Unassembled WGS sequence"/>
</dbReference>
<dbReference type="InterPro" id="IPR035930">
    <property type="entry name" value="FomD-like_sf"/>
</dbReference>
<dbReference type="EMBL" id="JAFHAP010000011">
    <property type="protein sequence ID" value="MBN2910466.1"/>
    <property type="molecule type" value="Genomic_DNA"/>
</dbReference>
<dbReference type="InterPro" id="IPR016882">
    <property type="entry name" value="SA1684"/>
</dbReference>
<accession>A0ABS2WLV7</accession>
<sequence length="179" mass="21672">MNKGDIVRIESWKHDGSLHRVWKQSVVLFPGEPLILANHDVEVVESDGQKWVSPGLAICQFHRNEWFHTILLFDEQEKPCRYYTNIASPCRIENGVITYIDYDLDMIADINLRYRWVDQDEFEANRRKMDYPKEVVREVERAVKRLEERVRRREAPFSPSFVRKWYHQYLLFKKIRLME</sequence>
<evidence type="ECO:0000313" key="6">
    <source>
        <dbReference type="Proteomes" id="UP001177120"/>
    </source>
</evidence>
<dbReference type="InterPro" id="IPR007295">
    <property type="entry name" value="DUF402"/>
</dbReference>
<name>A0ABS2WLV7_9BACL</name>
<evidence type="ECO:0000259" key="4">
    <source>
        <dbReference type="Pfam" id="PF04167"/>
    </source>
</evidence>
<dbReference type="Pfam" id="PF04167">
    <property type="entry name" value="DUF402"/>
    <property type="match status" value="1"/>
</dbReference>
<evidence type="ECO:0000256" key="2">
    <source>
        <dbReference type="ARBA" id="ARBA00022801"/>
    </source>
</evidence>
<keyword evidence="6" id="KW-1185">Reference proteome</keyword>
<keyword evidence="3" id="KW-0460">Magnesium</keyword>
<dbReference type="PANTHER" id="PTHR39159:SF1">
    <property type="entry name" value="UPF0374 PROTEIN YGAC"/>
    <property type="match status" value="1"/>
</dbReference>
<dbReference type="Gene3D" id="2.40.380.10">
    <property type="entry name" value="FomD-like"/>
    <property type="match status" value="1"/>
</dbReference>
<proteinExistence type="predicted"/>
<reference evidence="5" key="1">
    <citation type="journal article" date="2024" name="Int. J. Syst. Evol. Microbiol.">
        <title>Polycladomyces zharkentensis sp. nov., a novel thermophilic cellulose- and starch-degrading member of the Bacillota from a geothermal aquifer in Kazakhstan.</title>
        <authorList>
            <person name="Mashzhan A."/>
            <person name="Kistaubayeva A."/>
            <person name="Javier-Lopez R."/>
            <person name="Bissenova U."/>
            <person name="Bissenbay A."/>
            <person name="Birkeland N.K."/>
        </authorList>
    </citation>
    <scope>NUCLEOTIDE SEQUENCE</scope>
    <source>
        <strain evidence="5">ZKZ2T</strain>
    </source>
</reference>
<evidence type="ECO:0000256" key="3">
    <source>
        <dbReference type="ARBA" id="ARBA00022842"/>
    </source>
</evidence>
<keyword evidence="2" id="KW-0378">Hydrolase</keyword>
<organism evidence="5 6">
    <name type="scientific">Polycladomyces zharkentensis</name>
    <dbReference type="NCBI Taxonomy" id="2807616"/>
    <lineage>
        <taxon>Bacteria</taxon>
        <taxon>Bacillati</taxon>
        <taxon>Bacillota</taxon>
        <taxon>Bacilli</taxon>
        <taxon>Bacillales</taxon>
        <taxon>Thermoactinomycetaceae</taxon>
        <taxon>Polycladomyces</taxon>
    </lineage>
</organism>
<evidence type="ECO:0000313" key="5">
    <source>
        <dbReference type="EMBL" id="MBN2910466.1"/>
    </source>
</evidence>
<evidence type="ECO:0000256" key="1">
    <source>
        <dbReference type="ARBA" id="ARBA00022723"/>
    </source>
</evidence>
<dbReference type="SUPFAM" id="SSF159234">
    <property type="entry name" value="FomD-like"/>
    <property type="match status" value="1"/>
</dbReference>
<keyword evidence="1" id="KW-0479">Metal-binding</keyword>
<dbReference type="InterPro" id="IPR050212">
    <property type="entry name" value="Ntdp-like"/>
</dbReference>
<dbReference type="PANTHER" id="PTHR39159">
    <property type="match status" value="1"/>
</dbReference>
<dbReference type="PIRSF" id="PIRSF028345">
    <property type="entry name" value="UCP028345"/>
    <property type="match status" value="1"/>
</dbReference>
<feature type="domain" description="DUF402" evidence="4">
    <location>
        <begin position="15"/>
        <end position="154"/>
    </location>
</feature>
<dbReference type="RefSeq" id="WP_205496439.1">
    <property type="nucleotide sequence ID" value="NZ_JAFHAP010000011.1"/>
</dbReference>
<gene>
    <name evidence="5" type="ORF">JQC72_13245</name>
</gene>
<protein>
    <submittedName>
        <fullName evidence="5">DUF402 domain-containing protein</fullName>
    </submittedName>
</protein>
<comment type="caution">
    <text evidence="5">The sequence shown here is derived from an EMBL/GenBank/DDBJ whole genome shotgun (WGS) entry which is preliminary data.</text>
</comment>